<proteinExistence type="predicted"/>
<dbReference type="Proteomes" id="UP001206639">
    <property type="component" value="Unassembled WGS sequence"/>
</dbReference>
<protein>
    <recommendedName>
        <fullName evidence="3">Fatty acyl-AMP ligase FadD28 and polyketide synthase</fullName>
    </recommendedName>
</protein>
<organism evidence="1 2">
    <name type="scientific">Mycobacterium deserti</name>
    <dbReference type="NCBI Taxonomy" id="2978347"/>
    <lineage>
        <taxon>Bacteria</taxon>
        <taxon>Bacillati</taxon>
        <taxon>Actinomycetota</taxon>
        <taxon>Actinomycetes</taxon>
        <taxon>Mycobacteriales</taxon>
        <taxon>Mycobacteriaceae</taxon>
        <taxon>Mycobacterium</taxon>
    </lineage>
</organism>
<accession>A0ABT2M548</accession>
<dbReference type="RefSeq" id="WP_260991427.1">
    <property type="nucleotide sequence ID" value="NZ_JAODWD010000001.1"/>
</dbReference>
<dbReference type="EMBL" id="JAODWD010000001">
    <property type="protein sequence ID" value="MCT7657372.1"/>
    <property type="molecule type" value="Genomic_DNA"/>
</dbReference>
<keyword evidence="2" id="KW-1185">Reference proteome</keyword>
<sequence length="464" mass="50240">MPSRRRMKRRPARDEPGRENQLALMDQAGLQLLRATGRGQLMQCSWLYEHPVDMDGIRRFHQNFGHGLAGRQIERSPVPFARHRWVSSLGPPTDIHFESLRPRAHFSDWLDERSQVPVDPEHGPGWHLSVLPMTDGSTGVTLVGSHHLGDGVGALLTVVEAVTGATRDLGYPMPGSRKRFRAAMTDLRETARSAPELGRTVVLAAKLAYRQRADMTASSAPAQPHPAKGAGADARVVVPVVTAFVELTDWDACADARYGNSSSLVAGFAAKLGQHVGRRGADGAVPLIFSLNDRTTLDDTRANAMLFAHARIIPDDVASDLTDARIAIREALKKAREVPDETLQLLPLVPLVPRRALRRVAEQFLGSGAEKTVTCSNLGEVPAAVGCVDGTDAEYVLLRGVDQNVRRADIEKAGGQLVVVAGRVNGKMTISVVAYQAGEENSKARVRDLVARTLAEFGLTGEIV</sequence>
<gene>
    <name evidence="1" type="ORF">N4S67_02920</name>
</gene>
<evidence type="ECO:0000313" key="2">
    <source>
        <dbReference type="Proteomes" id="UP001206639"/>
    </source>
</evidence>
<evidence type="ECO:0008006" key="3">
    <source>
        <dbReference type="Google" id="ProtNLM"/>
    </source>
</evidence>
<name>A0ABT2M548_9MYCO</name>
<comment type="caution">
    <text evidence="1">The sequence shown here is derived from an EMBL/GenBank/DDBJ whole genome shotgun (WGS) entry which is preliminary data.</text>
</comment>
<evidence type="ECO:0000313" key="1">
    <source>
        <dbReference type="EMBL" id="MCT7657372.1"/>
    </source>
</evidence>
<reference evidence="2" key="1">
    <citation type="submission" date="2023-07" db="EMBL/GenBank/DDBJ databases">
        <authorList>
            <person name="Deng Y."/>
            <person name="Zhang Y.-Q."/>
        </authorList>
    </citation>
    <scope>NUCLEOTIDE SEQUENCE [LARGE SCALE GENOMIC DNA]</scope>
    <source>
        <strain evidence="2">CPCC 205710</strain>
    </source>
</reference>